<dbReference type="RefSeq" id="WP_378116221.1">
    <property type="nucleotide sequence ID" value="NZ_JBHRTF010000002.1"/>
</dbReference>
<accession>A0ABV7FB85</accession>
<dbReference type="PANTHER" id="PTHR40076">
    <property type="entry name" value="MEMBRANE PROTEIN-RELATED"/>
    <property type="match status" value="1"/>
</dbReference>
<feature type="transmembrane region" description="Helical" evidence="1">
    <location>
        <begin position="206"/>
        <end position="225"/>
    </location>
</feature>
<proteinExistence type="predicted"/>
<evidence type="ECO:0008006" key="4">
    <source>
        <dbReference type="Google" id="ProtNLM"/>
    </source>
</evidence>
<reference evidence="3" key="1">
    <citation type="journal article" date="2019" name="Int. J. Syst. Evol. Microbiol.">
        <title>The Global Catalogue of Microorganisms (GCM) 10K type strain sequencing project: providing services to taxonomists for standard genome sequencing and annotation.</title>
        <authorList>
            <consortium name="The Broad Institute Genomics Platform"/>
            <consortium name="The Broad Institute Genome Sequencing Center for Infectious Disease"/>
            <person name="Wu L."/>
            <person name="Ma J."/>
        </authorList>
    </citation>
    <scope>NUCLEOTIDE SEQUENCE [LARGE SCALE GENOMIC DNA]</scope>
    <source>
        <strain evidence="3">KCTC 52237</strain>
    </source>
</reference>
<keyword evidence="1" id="KW-1133">Transmembrane helix</keyword>
<keyword evidence="1" id="KW-0472">Membrane</keyword>
<feature type="transmembrane region" description="Helical" evidence="1">
    <location>
        <begin position="48"/>
        <end position="68"/>
    </location>
</feature>
<name>A0ABV7FB85_9GAMM</name>
<dbReference type="EMBL" id="JBHRTF010000002">
    <property type="protein sequence ID" value="MFC3114672.1"/>
    <property type="molecule type" value="Genomic_DNA"/>
</dbReference>
<dbReference type="InterPro" id="IPR010380">
    <property type="entry name" value="DUF975"/>
</dbReference>
<dbReference type="PANTHER" id="PTHR40076:SF1">
    <property type="entry name" value="MEMBRANE PROTEIN"/>
    <property type="match status" value="1"/>
</dbReference>
<evidence type="ECO:0000313" key="3">
    <source>
        <dbReference type="Proteomes" id="UP001595555"/>
    </source>
</evidence>
<evidence type="ECO:0000256" key="1">
    <source>
        <dbReference type="SAM" id="Phobius"/>
    </source>
</evidence>
<feature type="transmembrane region" description="Helical" evidence="1">
    <location>
        <begin position="120"/>
        <end position="138"/>
    </location>
</feature>
<gene>
    <name evidence="2" type="ORF">ACFODX_03820</name>
</gene>
<keyword evidence="1" id="KW-0812">Transmembrane</keyword>
<protein>
    <recommendedName>
        <fullName evidence="4">Glycerophosphoryl diester phosphodiesterase membrane domain-containing protein</fullName>
    </recommendedName>
</protein>
<sequence length="231" mass="25719">MTDANPYQTPQSNLQEPQSVQYNTNPDWDIGGIFKEAWQLTSGFKATMWGAILIYIGIMIAVSLPFELIGKDSVVMIVIGQIIISLVTYPLSAAFSMLGIKRSVGAATNAFMVFDYYSKLLKIFFLYVVMTLLIMIGLVLLVIPGIYLIVAYSLALPLMLEKNMGIWEALETSRKTISRQWFAVFGLYLVMLVLFLLAMLPLGIGLIWMLPFAFIAMGVLYRSLFGVGANV</sequence>
<feature type="transmembrane region" description="Helical" evidence="1">
    <location>
        <begin position="74"/>
        <end position="100"/>
    </location>
</feature>
<feature type="transmembrane region" description="Helical" evidence="1">
    <location>
        <begin position="181"/>
        <end position="200"/>
    </location>
</feature>
<comment type="caution">
    <text evidence="2">The sequence shown here is derived from an EMBL/GenBank/DDBJ whole genome shotgun (WGS) entry which is preliminary data.</text>
</comment>
<dbReference type="Proteomes" id="UP001595555">
    <property type="component" value="Unassembled WGS sequence"/>
</dbReference>
<organism evidence="2 3">
    <name type="scientific">Cellvibrio fontiphilus</name>
    <dbReference type="NCBI Taxonomy" id="1815559"/>
    <lineage>
        <taxon>Bacteria</taxon>
        <taxon>Pseudomonadati</taxon>
        <taxon>Pseudomonadota</taxon>
        <taxon>Gammaproteobacteria</taxon>
        <taxon>Cellvibrionales</taxon>
        <taxon>Cellvibrionaceae</taxon>
        <taxon>Cellvibrio</taxon>
    </lineage>
</organism>
<keyword evidence="3" id="KW-1185">Reference proteome</keyword>
<evidence type="ECO:0000313" key="2">
    <source>
        <dbReference type="EMBL" id="MFC3114672.1"/>
    </source>
</evidence>